<keyword evidence="7" id="KW-1185">Reference proteome</keyword>
<proteinExistence type="inferred from homology"/>
<dbReference type="GO" id="GO:0003723">
    <property type="term" value="F:RNA binding"/>
    <property type="evidence" value="ECO:0007669"/>
    <property type="project" value="InterPro"/>
</dbReference>
<dbReference type="SUPFAM" id="SSF55120">
    <property type="entry name" value="Pseudouridine synthase"/>
    <property type="match status" value="1"/>
</dbReference>
<evidence type="ECO:0000256" key="2">
    <source>
        <dbReference type="ARBA" id="ARBA00022694"/>
    </source>
</evidence>
<organism evidence="6 7">
    <name type="scientific">Mucor saturninus</name>
    <dbReference type="NCBI Taxonomy" id="64648"/>
    <lineage>
        <taxon>Eukaryota</taxon>
        <taxon>Fungi</taxon>
        <taxon>Fungi incertae sedis</taxon>
        <taxon>Mucoromycota</taxon>
        <taxon>Mucoromycotina</taxon>
        <taxon>Mucoromycetes</taxon>
        <taxon>Mucorales</taxon>
        <taxon>Mucorineae</taxon>
        <taxon>Mucoraceae</taxon>
        <taxon>Mucor</taxon>
    </lineage>
</organism>
<dbReference type="InterPro" id="IPR001406">
    <property type="entry name" value="PsdUridine_synth_TruA"/>
</dbReference>
<keyword evidence="2" id="KW-0819">tRNA processing</keyword>
<dbReference type="EMBL" id="JAEPRD010000075">
    <property type="protein sequence ID" value="KAG2201096.1"/>
    <property type="molecule type" value="Genomic_DNA"/>
</dbReference>
<evidence type="ECO:0000256" key="3">
    <source>
        <dbReference type="ARBA" id="ARBA00023235"/>
    </source>
</evidence>
<dbReference type="InterPro" id="IPR020103">
    <property type="entry name" value="PsdUridine_synth_cat_dom_sf"/>
</dbReference>
<sequence length="477" mass="55017">MTSKYSEFSREQLLARIDELETRVNSPMAEEELVHKPTQSKKKERIESKKRPFDMSKYTTRKIALRVAYIGWEYCGYATQNQPDRLPTIEDMLFKALLSCRLVESIESSDYTRCGRTDKGVSGLGQVIGINVRSKKLASDTDPELLPAEKEFPYIDTMNRMLPDDIRVLAWAPAPEDFSARFHCTARTYKYFFNKGKMNIDHMRAACSYFEGKHDFRNFCKMDPAKNVLSYERHILSMKIEPVQHTTTDTVGEGTDFYEVQLKGTAFLWHQVRFMMSVLFLVGQGLEPAETVRDLLDIEKVPSKPDFPMSSDLPLVLYDCEFKGLVWTYSFNDVVYDPLPASYRTYLHLHEIWTGQMIRAITYQNFLCKVGDYPVLMSDNTTKTVLDFVKDRGVISPTGMATVPRGGGKESRLGKYKSVMDRPRCDSDELKKEKFEVRKKRKIERQEILASGGELPPSREWKSWRQRNADNNANSSS</sequence>
<dbReference type="InterPro" id="IPR020095">
    <property type="entry name" value="PsdUridine_synth_TruA_C"/>
</dbReference>
<dbReference type="GO" id="GO:0005737">
    <property type="term" value="C:cytoplasm"/>
    <property type="evidence" value="ECO:0007669"/>
    <property type="project" value="TreeGrafter"/>
</dbReference>
<evidence type="ECO:0000313" key="7">
    <source>
        <dbReference type="Proteomes" id="UP000603453"/>
    </source>
</evidence>
<dbReference type="InterPro" id="IPR041707">
    <property type="entry name" value="Pus3-like"/>
</dbReference>
<evidence type="ECO:0000259" key="5">
    <source>
        <dbReference type="Pfam" id="PF01416"/>
    </source>
</evidence>
<name>A0A8H7UWD1_9FUNG</name>
<dbReference type="Gene3D" id="3.30.70.580">
    <property type="entry name" value="Pseudouridine synthase I, catalytic domain, N-terminal subdomain"/>
    <property type="match status" value="1"/>
</dbReference>
<evidence type="ECO:0000256" key="1">
    <source>
        <dbReference type="ARBA" id="ARBA00009375"/>
    </source>
</evidence>
<protein>
    <recommendedName>
        <fullName evidence="5">Pseudouridine synthase I TruA alpha/beta domain-containing protein</fullName>
    </recommendedName>
</protein>
<dbReference type="Proteomes" id="UP000603453">
    <property type="component" value="Unassembled WGS sequence"/>
</dbReference>
<evidence type="ECO:0000256" key="4">
    <source>
        <dbReference type="SAM" id="MobiDB-lite"/>
    </source>
</evidence>
<feature type="compositionally biased region" description="Basic and acidic residues" evidence="4">
    <location>
        <begin position="407"/>
        <end position="420"/>
    </location>
</feature>
<feature type="region of interest" description="Disordered" evidence="4">
    <location>
        <begin position="28"/>
        <end position="48"/>
    </location>
</feature>
<feature type="domain" description="Pseudouridine synthase I TruA alpha/beta" evidence="5">
    <location>
        <begin position="206"/>
        <end position="322"/>
    </location>
</feature>
<feature type="region of interest" description="Disordered" evidence="4">
    <location>
        <begin position="446"/>
        <end position="477"/>
    </location>
</feature>
<feature type="region of interest" description="Disordered" evidence="4">
    <location>
        <begin position="399"/>
        <end position="420"/>
    </location>
</feature>
<dbReference type="FunFam" id="3.30.70.580:FF:000007">
    <property type="entry name" value="tRNA pseudouridine synthase"/>
    <property type="match status" value="1"/>
</dbReference>
<dbReference type="InterPro" id="IPR020097">
    <property type="entry name" value="PsdUridine_synth_TruA_a/b_dom"/>
</dbReference>
<dbReference type="GO" id="GO:0031119">
    <property type="term" value="P:tRNA pseudouridine synthesis"/>
    <property type="evidence" value="ECO:0007669"/>
    <property type="project" value="TreeGrafter"/>
</dbReference>
<accession>A0A8H7UWD1</accession>
<dbReference type="GO" id="GO:1990481">
    <property type="term" value="P:mRNA pseudouridine synthesis"/>
    <property type="evidence" value="ECO:0007669"/>
    <property type="project" value="TreeGrafter"/>
</dbReference>
<reference evidence="6" key="1">
    <citation type="submission" date="2020-12" db="EMBL/GenBank/DDBJ databases">
        <title>Metabolic potential, ecology and presence of endohyphal bacteria is reflected in genomic diversity of Mucoromycotina.</title>
        <authorList>
            <person name="Muszewska A."/>
            <person name="Okrasinska A."/>
            <person name="Steczkiewicz K."/>
            <person name="Drgas O."/>
            <person name="Orlowska M."/>
            <person name="Perlinska-Lenart U."/>
            <person name="Aleksandrzak-Piekarczyk T."/>
            <person name="Szatraj K."/>
            <person name="Zielenkiewicz U."/>
            <person name="Pilsyk S."/>
            <person name="Malc E."/>
            <person name="Mieczkowski P."/>
            <person name="Kruszewska J.S."/>
            <person name="Biernat P."/>
            <person name="Pawlowska J."/>
        </authorList>
    </citation>
    <scope>NUCLEOTIDE SEQUENCE</scope>
    <source>
        <strain evidence="6">WA0000017839</strain>
    </source>
</reference>
<dbReference type="CDD" id="cd02569">
    <property type="entry name" value="PseudoU_synth_ScPus3"/>
    <property type="match status" value="1"/>
</dbReference>
<dbReference type="HAMAP" id="MF_00171">
    <property type="entry name" value="TruA"/>
    <property type="match status" value="1"/>
</dbReference>
<dbReference type="InterPro" id="IPR020094">
    <property type="entry name" value="TruA/RsuA/RluB/E/F_N"/>
</dbReference>
<dbReference type="PANTHER" id="PTHR11142">
    <property type="entry name" value="PSEUDOURIDYLATE SYNTHASE"/>
    <property type="match status" value="1"/>
</dbReference>
<dbReference type="GO" id="GO:0005634">
    <property type="term" value="C:nucleus"/>
    <property type="evidence" value="ECO:0007669"/>
    <property type="project" value="TreeGrafter"/>
</dbReference>
<gene>
    <name evidence="6" type="ORF">INT47_010848</name>
</gene>
<dbReference type="NCBIfam" id="TIGR00071">
    <property type="entry name" value="hisT_truA"/>
    <property type="match status" value="1"/>
</dbReference>
<evidence type="ECO:0000313" key="6">
    <source>
        <dbReference type="EMBL" id="KAG2201096.1"/>
    </source>
</evidence>
<dbReference type="Pfam" id="PF01416">
    <property type="entry name" value="PseudoU_synth_1"/>
    <property type="match status" value="1"/>
</dbReference>
<dbReference type="PANTHER" id="PTHR11142:SF5">
    <property type="entry name" value="TRNA PSEUDOURIDINE(38_39) SYNTHASE"/>
    <property type="match status" value="1"/>
</dbReference>
<comment type="similarity">
    <text evidence="1">Belongs to the tRNA pseudouridine synthase TruA family.</text>
</comment>
<dbReference type="Gene3D" id="3.30.70.660">
    <property type="entry name" value="Pseudouridine synthase I, catalytic domain, C-terminal subdomain"/>
    <property type="match status" value="1"/>
</dbReference>
<dbReference type="OrthoDB" id="25767at2759"/>
<comment type="caution">
    <text evidence="6">The sequence shown here is derived from an EMBL/GenBank/DDBJ whole genome shotgun (WGS) entry which is preliminary data.</text>
</comment>
<dbReference type="AlphaFoldDB" id="A0A8H7UWD1"/>
<dbReference type="GO" id="GO:0009982">
    <property type="term" value="F:pseudouridine synthase activity"/>
    <property type="evidence" value="ECO:0007669"/>
    <property type="project" value="InterPro"/>
</dbReference>
<keyword evidence="3" id="KW-0413">Isomerase</keyword>